<dbReference type="GeneID" id="35001968"/>
<dbReference type="Proteomes" id="UP000198888">
    <property type="component" value="Unassembled WGS sequence"/>
</dbReference>
<evidence type="ECO:0008006" key="4">
    <source>
        <dbReference type="Google" id="ProtNLM"/>
    </source>
</evidence>
<name>A0A1H6S169_9EURY</name>
<gene>
    <name evidence="2" type="ORF">SAMN05444271_10443</name>
</gene>
<evidence type="ECO:0000313" key="2">
    <source>
        <dbReference type="EMBL" id="SEI61783.1"/>
    </source>
</evidence>
<dbReference type="KEGG" id="hae:halTADL_1152"/>
<dbReference type="AlphaFoldDB" id="A0A1H6S169"/>
<feature type="region of interest" description="Disordered" evidence="1">
    <location>
        <begin position="29"/>
        <end position="62"/>
    </location>
</feature>
<protein>
    <recommendedName>
        <fullName evidence="4">CARDB protein</fullName>
    </recommendedName>
</protein>
<organism evidence="2 3">
    <name type="scientific">Halohasta litchfieldiae</name>
    <dbReference type="NCBI Taxonomy" id="1073996"/>
    <lineage>
        <taxon>Archaea</taxon>
        <taxon>Methanobacteriati</taxon>
        <taxon>Methanobacteriota</taxon>
        <taxon>Stenosarchaea group</taxon>
        <taxon>Halobacteria</taxon>
        <taxon>Halobacteriales</taxon>
        <taxon>Haloferacaceae</taxon>
        <taxon>Halohasta</taxon>
    </lineage>
</organism>
<accession>A0A1H6S169</accession>
<evidence type="ECO:0000256" key="1">
    <source>
        <dbReference type="SAM" id="MobiDB-lite"/>
    </source>
</evidence>
<proteinExistence type="predicted"/>
<accession>A0A2H4Q0S0</accession>
<dbReference type="RefSeq" id="WP_089671185.1">
    <property type="nucleotide sequence ID" value="NZ_CP024845.1"/>
</dbReference>
<evidence type="ECO:0000313" key="3">
    <source>
        <dbReference type="Proteomes" id="UP000198888"/>
    </source>
</evidence>
<dbReference type="OrthoDB" id="205469at2157"/>
<dbReference type="EMBL" id="FNYR01000004">
    <property type="protein sequence ID" value="SEI61783.1"/>
    <property type="molecule type" value="Genomic_DNA"/>
</dbReference>
<sequence>MRRTYIVVMTAVVVVALGGITYLSTGQQPAVDVGDVDSDGESESNGAVDRESTEPAYDQRTATEPAFAFSVADVERCGSTCREVTATVTNSGNETATDVRASTSLYAGENSTDSEARIWEETETIGTLESGASSTTTERIELSFGDAATIQENDGWITIQTTVESAEHTTTFQRTRQVI</sequence>
<reference evidence="2 3" key="1">
    <citation type="submission" date="2016-10" db="EMBL/GenBank/DDBJ databases">
        <authorList>
            <person name="de Groot N.N."/>
        </authorList>
    </citation>
    <scope>NUCLEOTIDE SEQUENCE [LARGE SCALE GENOMIC DNA]</scope>
    <source>
        <strain evidence="2 3">DSM 22187</strain>
    </source>
</reference>
<keyword evidence="3" id="KW-1185">Reference proteome</keyword>
<dbReference type="STRING" id="1073996.SAMN05444271_10443"/>